<sequence>MTNCIILWTKEWLAISHAASAKVATIADKKFSSAIAVVVILKN</sequence>
<reference evidence="1 2" key="1">
    <citation type="journal article" date="2023" name="Limnol Oceanogr Lett">
        <title>Environmental adaptations by the intertidal Antarctic cyanobacterium Halotia branconii CENA392 as revealed using long-read genome sequencing.</title>
        <authorList>
            <person name="Dextro R.B."/>
            <person name="Delbaje E."/>
            <person name="Freitas P.N.N."/>
            <person name="Geraldes V."/>
            <person name="Pinto E."/>
            <person name="Long P.F."/>
            <person name="Fiore M.F."/>
        </authorList>
    </citation>
    <scope>NUCLEOTIDE SEQUENCE [LARGE SCALE GENOMIC DNA]</scope>
    <source>
        <strain evidence="1 2">CENA392</strain>
    </source>
</reference>
<accession>A0AAJ6NVT1</accession>
<protein>
    <submittedName>
        <fullName evidence="1">Uncharacterized protein</fullName>
    </submittedName>
</protein>
<dbReference type="RefSeq" id="WP_281484556.1">
    <property type="nucleotide sequence ID" value="NZ_CP124543.1"/>
</dbReference>
<keyword evidence="2" id="KW-1185">Reference proteome</keyword>
<evidence type="ECO:0000313" key="1">
    <source>
        <dbReference type="EMBL" id="WGV27318.1"/>
    </source>
</evidence>
<dbReference type="AlphaFoldDB" id="A0AAJ6NVT1"/>
<gene>
    <name evidence="1" type="ORF">QI031_07460</name>
</gene>
<evidence type="ECO:0000313" key="2">
    <source>
        <dbReference type="Proteomes" id="UP001223520"/>
    </source>
</evidence>
<organism evidence="1 2">
    <name type="scientific">Halotia branconii CENA392</name>
    <dbReference type="NCBI Taxonomy" id="1539056"/>
    <lineage>
        <taxon>Bacteria</taxon>
        <taxon>Bacillati</taxon>
        <taxon>Cyanobacteriota</taxon>
        <taxon>Cyanophyceae</taxon>
        <taxon>Nostocales</taxon>
        <taxon>Nodulariaceae</taxon>
        <taxon>Halotia</taxon>
    </lineage>
</organism>
<proteinExistence type="predicted"/>
<dbReference type="KEGG" id="hbq:QI031_07460"/>
<dbReference type="Proteomes" id="UP001223520">
    <property type="component" value="Chromosome"/>
</dbReference>
<name>A0AAJ6NVT1_9CYAN</name>
<dbReference type="EMBL" id="CP124543">
    <property type="protein sequence ID" value="WGV27318.1"/>
    <property type="molecule type" value="Genomic_DNA"/>
</dbReference>